<sequence length="567" mass="62048">MNSTPPIQNPTQQQQMLLLQQQQQAAQQQLGQQVMQQQMPQQPRPVMSPHGHPAALHQSMLQHPQQMAAHQQSQPQMQQQLQQQLLQQQQQARLSSLHGISQQPFPLQPMNMQRLQQQQFMGRSPVQQQLTQQAPMQLSQPLQHQQQLHLQQQQQQHTMPSPQRHFLQQQQLHPGPQQHGHHQQQGCMPQPPQLSHQQLQQQQLQQQQLHQLHAQHALLQQQQAQHGDAAAAALSHMGTPKGASSGSSSAPAGSGLLAVPSLGARSYSGRLPPHELPKGGGPSSTIILAAAPMEAVQIAARPGSSSTVADLVREAMEAAEAAEATDPDTDFYGAAREADQGFSVHDLLDFTEDIAALMEAFMNPELAVAAEALELMVQLALDFIDDLVEKALEHRRQQQDGVRRPRGSRRRQPQLFAEDLLAGLSTHPRKALRCKEALENYRMLEEFKLAFPEDRYLSAPAQGQSQPPVSPQSTTTPTGPQQSGPNAPSGQTPLQDPPSAPPPQGPNTPLDNVAGRQRAATAPSTHVGDPHGLTSSPTLRTQQHDPTAFANRPRSTPSAPGVLPLNP</sequence>
<feature type="region of interest" description="Disordered" evidence="1">
    <location>
        <begin position="459"/>
        <end position="567"/>
    </location>
</feature>
<feature type="compositionally biased region" description="Low complexity" evidence="1">
    <location>
        <begin position="242"/>
        <end position="254"/>
    </location>
</feature>
<organism evidence="2 3">
    <name type="scientific">Eimeria praecox</name>
    <dbReference type="NCBI Taxonomy" id="51316"/>
    <lineage>
        <taxon>Eukaryota</taxon>
        <taxon>Sar</taxon>
        <taxon>Alveolata</taxon>
        <taxon>Apicomplexa</taxon>
        <taxon>Conoidasida</taxon>
        <taxon>Coccidia</taxon>
        <taxon>Eucoccidiorida</taxon>
        <taxon>Eimeriorina</taxon>
        <taxon>Eimeriidae</taxon>
        <taxon>Eimeria</taxon>
    </lineage>
</organism>
<feature type="compositionally biased region" description="Pro residues" evidence="1">
    <location>
        <begin position="495"/>
        <end position="506"/>
    </location>
</feature>
<evidence type="ECO:0000313" key="2">
    <source>
        <dbReference type="EMBL" id="CDI82613.1"/>
    </source>
</evidence>
<feature type="compositionally biased region" description="Low complexity" evidence="1">
    <location>
        <begin position="462"/>
        <end position="485"/>
    </location>
</feature>
<accession>U6GTK9</accession>
<feature type="compositionally biased region" description="Low complexity" evidence="1">
    <location>
        <begin position="12"/>
        <end position="41"/>
    </location>
</feature>
<feature type="compositionally biased region" description="Low complexity" evidence="1">
    <location>
        <begin position="127"/>
        <end position="202"/>
    </location>
</feature>
<dbReference type="Proteomes" id="UP000018201">
    <property type="component" value="Unassembled WGS sequence"/>
</dbReference>
<evidence type="ECO:0000256" key="1">
    <source>
        <dbReference type="SAM" id="MobiDB-lite"/>
    </source>
</evidence>
<name>U6GTK9_9EIME</name>
<proteinExistence type="predicted"/>
<dbReference type="AlphaFoldDB" id="U6GTK9"/>
<feature type="region of interest" description="Disordered" evidence="1">
    <location>
        <begin position="229"/>
        <end position="254"/>
    </location>
</feature>
<feature type="region of interest" description="Disordered" evidence="1">
    <location>
        <begin position="117"/>
        <end position="202"/>
    </location>
</feature>
<dbReference type="OrthoDB" id="348161at2759"/>
<keyword evidence="3" id="KW-1185">Reference proteome</keyword>
<feature type="compositionally biased region" description="Polar residues" evidence="1">
    <location>
        <begin position="1"/>
        <end position="11"/>
    </location>
</feature>
<reference evidence="2" key="2">
    <citation type="submission" date="2013-10" db="EMBL/GenBank/DDBJ databases">
        <authorList>
            <person name="Aslett M."/>
        </authorList>
    </citation>
    <scope>NUCLEOTIDE SEQUENCE [LARGE SCALE GENOMIC DNA]</scope>
    <source>
        <strain evidence="2">Houghton</strain>
    </source>
</reference>
<protein>
    <submittedName>
        <fullName evidence="2">Uncharacterized protein</fullName>
    </submittedName>
</protein>
<feature type="compositionally biased region" description="Polar residues" evidence="1">
    <location>
        <begin position="533"/>
        <end position="545"/>
    </location>
</feature>
<dbReference type="EMBL" id="HG692377">
    <property type="protein sequence ID" value="CDI82613.1"/>
    <property type="molecule type" value="Genomic_DNA"/>
</dbReference>
<reference evidence="2" key="1">
    <citation type="submission" date="2013-10" db="EMBL/GenBank/DDBJ databases">
        <title>Genomic analysis of the causative agents of coccidiosis in chickens.</title>
        <authorList>
            <person name="Reid A.J."/>
            <person name="Blake D."/>
            <person name="Billington K."/>
            <person name="Browne H."/>
            <person name="Dunn M."/>
            <person name="Hung S."/>
            <person name="Kawahara F."/>
            <person name="Miranda-Saavedra D."/>
            <person name="Mourier T."/>
            <person name="Nagra H."/>
            <person name="Otto T.D."/>
            <person name="Rawlings N."/>
            <person name="Sanchez A."/>
            <person name="Sanders M."/>
            <person name="Subramaniam C."/>
            <person name="Tay Y."/>
            <person name="Dear P."/>
            <person name="Doerig C."/>
            <person name="Gruber A."/>
            <person name="Parkinson J."/>
            <person name="Shirley M."/>
            <person name="Wan K.L."/>
            <person name="Berriman M."/>
            <person name="Tomley F."/>
            <person name="Pain A."/>
        </authorList>
    </citation>
    <scope>NUCLEOTIDE SEQUENCE [LARGE SCALE GENOMIC DNA]</scope>
    <source>
        <strain evidence="2">Houghton</strain>
    </source>
</reference>
<dbReference type="VEuPathDB" id="ToxoDB:EPH_0010890"/>
<gene>
    <name evidence="2" type="ORF">EPH_0010890</name>
</gene>
<evidence type="ECO:0000313" key="3">
    <source>
        <dbReference type="Proteomes" id="UP000018201"/>
    </source>
</evidence>
<feature type="region of interest" description="Disordered" evidence="1">
    <location>
        <begin position="1"/>
        <end position="84"/>
    </location>
</feature>
<feature type="compositionally biased region" description="Low complexity" evidence="1">
    <location>
        <begin position="60"/>
        <end position="84"/>
    </location>
</feature>